<evidence type="ECO:0000313" key="1">
    <source>
        <dbReference type="EMBL" id="KAF0484668.1"/>
    </source>
</evidence>
<gene>
    <name evidence="1" type="ORF">F8M41_022928</name>
</gene>
<reference evidence="1 2" key="1">
    <citation type="journal article" date="2019" name="Environ. Microbiol.">
        <title>At the nexus of three kingdoms: the genome of the mycorrhizal fungus Gigaspora margarita provides insights into plant, endobacterial and fungal interactions.</title>
        <authorList>
            <person name="Venice F."/>
            <person name="Ghignone S."/>
            <person name="Salvioli di Fossalunga A."/>
            <person name="Amselem J."/>
            <person name="Novero M."/>
            <person name="Xianan X."/>
            <person name="Sedzielewska Toro K."/>
            <person name="Morin E."/>
            <person name="Lipzen A."/>
            <person name="Grigoriev I.V."/>
            <person name="Henrissat B."/>
            <person name="Martin F.M."/>
            <person name="Bonfante P."/>
        </authorList>
    </citation>
    <scope>NUCLEOTIDE SEQUENCE [LARGE SCALE GENOMIC DNA]</scope>
    <source>
        <strain evidence="1 2">BEG34</strain>
    </source>
</reference>
<sequence>MIANFTFKVSLVKNVFKNLKDSSIKSPGYDCFLNIERFKYSTNVTDEPGFDLEVKDPFEDQDIEAALRKRYKKLPFSSA</sequence>
<name>A0A8H4AE88_GIGMA</name>
<protein>
    <submittedName>
        <fullName evidence="1">Uncharacterized protein</fullName>
    </submittedName>
</protein>
<accession>A0A8H4AE88</accession>
<dbReference type="EMBL" id="WTPW01000729">
    <property type="protein sequence ID" value="KAF0484668.1"/>
    <property type="molecule type" value="Genomic_DNA"/>
</dbReference>
<dbReference type="AlphaFoldDB" id="A0A8H4AE88"/>
<evidence type="ECO:0000313" key="2">
    <source>
        <dbReference type="Proteomes" id="UP000439903"/>
    </source>
</evidence>
<proteinExistence type="predicted"/>
<dbReference type="OrthoDB" id="2409872at2759"/>
<keyword evidence="2" id="KW-1185">Reference proteome</keyword>
<comment type="caution">
    <text evidence="1">The sequence shown here is derived from an EMBL/GenBank/DDBJ whole genome shotgun (WGS) entry which is preliminary data.</text>
</comment>
<dbReference type="Proteomes" id="UP000439903">
    <property type="component" value="Unassembled WGS sequence"/>
</dbReference>
<organism evidence="1 2">
    <name type="scientific">Gigaspora margarita</name>
    <dbReference type="NCBI Taxonomy" id="4874"/>
    <lineage>
        <taxon>Eukaryota</taxon>
        <taxon>Fungi</taxon>
        <taxon>Fungi incertae sedis</taxon>
        <taxon>Mucoromycota</taxon>
        <taxon>Glomeromycotina</taxon>
        <taxon>Glomeromycetes</taxon>
        <taxon>Diversisporales</taxon>
        <taxon>Gigasporaceae</taxon>
        <taxon>Gigaspora</taxon>
    </lineage>
</organism>